<dbReference type="GO" id="GO:0005886">
    <property type="term" value="C:plasma membrane"/>
    <property type="evidence" value="ECO:0007669"/>
    <property type="project" value="UniProtKB-ARBA"/>
</dbReference>
<organism evidence="6 7">
    <name type="scientific">Levilactobacillus bambusae</name>
    <dbReference type="NCBI Taxonomy" id="2024736"/>
    <lineage>
        <taxon>Bacteria</taxon>
        <taxon>Bacillati</taxon>
        <taxon>Bacillota</taxon>
        <taxon>Bacilli</taxon>
        <taxon>Lactobacillales</taxon>
        <taxon>Lactobacillaceae</taxon>
        <taxon>Levilactobacillus</taxon>
    </lineage>
</organism>
<evidence type="ECO:0000256" key="4">
    <source>
        <dbReference type="ARBA" id="ARBA00023136"/>
    </source>
</evidence>
<evidence type="ECO:0000313" key="7">
    <source>
        <dbReference type="Proteomes" id="UP000245080"/>
    </source>
</evidence>
<accession>A0A2V1N005</accession>
<comment type="caution">
    <text evidence="6">The sequence shown here is derived from an EMBL/GenBank/DDBJ whole genome shotgun (WGS) entry which is preliminary data.</text>
</comment>
<feature type="transmembrane region" description="Helical" evidence="5">
    <location>
        <begin position="74"/>
        <end position="95"/>
    </location>
</feature>
<feature type="transmembrane region" description="Helical" evidence="5">
    <location>
        <begin position="46"/>
        <end position="68"/>
    </location>
</feature>
<sequence>MNPTVKLTLIMVLALEISFTQSITMNVILTLLGLIYLLIHRIRWQTLFYFLTIPGLFAAALVWSLLYQGTATNHFAGVIFSRMYAYVFLGGAFSLTTTPYQLAQSLEQNAHLPTKFVYGILAAVNMLPRIRREVATIRSAAQMRGVTLHFWSPVLYFKAILAALKWSENTAEAMTSHGYVEDTPRSHVITISISRCDYVTAVSLFILLQGILFLPVP</sequence>
<dbReference type="EMBL" id="QCXQ01000002">
    <property type="protein sequence ID" value="PWG00078.1"/>
    <property type="molecule type" value="Genomic_DNA"/>
</dbReference>
<proteinExistence type="predicted"/>
<dbReference type="Proteomes" id="UP000245080">
    <property type="component" value="Unassembled WGS sequence"/>
</dbReference>
<evidence type="ECO:0000313" key="6">
    <source>
        <dbReference type="EMBL" id="PWG00078.1"/>
    </source>
</evidence>
<dbReference type="Pfam" id="PF02361">
    <property type="entry name" value="CbiQ"/>
    <property type="match status" value="1"/>
</dbReference>
<dbReference type="CDD" id="cd16914">
    <property type="entry name" value="EcfT"/>
    <property type="match status" value="1"/>
</dbReference>
<evidence type="ECO:0000256" key="2">
    <source>
        <dbReference type="ARBA" id="ARBA00022692"/>
    </source>
</evidence>
<feature type="transmembrane region" description="Helical" evidence="5">
    <location>
        <begin position="20"/>
        <end position="39"/>
    </location>
</feature>
<dbReference type="InterPro" id="IPR003339">
    <property type="entry name" value="ABC/ECF_trnsptr_transmembrane"/>
</dbReference>
<gene>
    <name evidence="6" type="ORF">DCM90_03845</name>
</gene>
<reference evidence="6 7" key="1">
    <citation type="journal article" date="2018" name="Int. J. Syst. Evol. Microbiol.">
        <title>Lactobacillus bambusae sp. nov., isolated from a traditional fermented Ma-bamboo shoots of Taiwan.</title>
        <authorList>
            <person name="Wang L.-T."/>
        </authorList>
    </citation>
    <scope>NUCLEOTIDE SEQUENCE [LARGE SCALE GENOMIC DNA]</scope>
    <source>
        <strain evidence="6 7">BS-W1</strain>
    </source>
</reference>
<evidence type="ECO:0000256" key="5">
    <source>
        <dbReference type="SAM" id="Phobius"/>
    </source>
</evidence>
<dbReference type="RefSeq" id="WP_109250025.1">
    <property type="nucleotide sequence ID" value="NZ_QCXQ01000002.1"/>
</dbReference>
<protein>
    <submittedName>
        <fullName evidence="6">ABC transporter permease</fullName>
    </submittedName>
</protein>
<keyword evidence="3 5" id="KW-1133">Transmembrane helix</keyword>
<keyword evidence="4 5" id="KW-0472">Membrane</keyword>
<dbReference type="AlphaFoldDB" id="A0A2V1N005"/>
<name>A0A2V1N005_9LACO</name>
<keyword evidence="2 5" id="KW-0812">Transmembrane</keyword>
<dbReference type="OrthoDB" id="92887at2"/>
<comment type="subcellular location">
    <subcellularLocation>
        <location evidence="1">Membrane</location>
        <topology evidence="1">Multi-pass membrane protein</topology>
    </subcellularLocation>
</comment>
<evidence type="ECO:0000256" key="1">
    <source>
        <dbReference type="ARBA" id="ARBA00004141"/>
    </source>
</evidence>
<keyword evidence="7" id="KW-1185">Reference proteome</keyword>
<feature type="transmembrane region" description="Helical" evidence="5">
    <location>
        <begin position="198"/>
        <end position="216"/>
    </location>
</feature>
<evidence type="ECO:0000256" key="3">
    <source>
        <dbReference type="ARBA" id="ARBA00022989"/>
    </source>
</evidence>